<feature type="domain" description="Protein kinase" evidence="7">
    <location>
        <begin position="481"/>
        <end position="751"/>
    </location>
</feature>
<dbReference type="Gene3D" id="1.10.510.10">
    <property type="entry name" value="Transferase(Phosphotransferase) domain 1"/>
    <property type="match status" value="1"/>
</dbReference>
<dbReference type="OrthoDB" id="4062651at2759"/>
<dbReference type="InterPro" id="IPR017441">
    <property type="entry name" value="Protein_kinase_ATP_BS"/>
</dbReference>
<evidence type="ECO:0000259" key="7">
    <source>
        <dbReference type="PROSITE" id="PS50011"/>
    </source>
</evidence>
<evidence type="ECO:0000256" key="1">
    <source>
        <dbReference type="ARBA" id="ARBA00022679"/>
    </source>
</evidence>
<protein>
    <recommendedName>
        <fullName evidence="7">Protein kinase domain-containing protein</fullName>
    </recommendedName>
</protein>
<feature type="compositionally biased region" description="Basic and acidic residues" evidence="6">
    <location>
        <begin position="102"/>
        <end position="113"/>
    </location>
</feature>
<feature type="region of interest" description="Disordered" evidence="6">
    <location>
        <begin position="102"/>
        <end position="140"/>
    </location>
</feature>
<feature type="region of interest" description="Disordered" evidence="6">
    <location>
        <begin position="1"/>
        <end position="67"/>
    </location>
</feature>
<evidence type="ECO:0000256" key="6">
    <source>
        <dbReference type="SAM" id="MobiDB-lite"/>
    </source>
</evidence>
<dbReference type="Proteomes" id="UP000507245">
    <property type="component" value="Unassembled WGS sequence"/>
</dbReference>
<evidence type="ECO:0000313" key="8">
    <source>
        <dbReference type="EMBL" id="CAB4321262.1"/>
    </source>
</evidence>
<keyword evidence="3" id="KW-0418">Kinase</keyword>
<evidence type="ECO:0000256" key="2">
    <source>
        <dbReference type="ARBA" id="ARBA00022741"/>
    </source>
</evidence>
<keyword evidence="4 5" id="KW-0067">ATP-binding</keyword>
<evidence type="ECO:0000256" key="3">
    <source>
        <dbReference type="ARBA" id="ARBA00022777"/>
    </source>
</evidence>
<dbReference type="InterPro" id="IPR046958">
    <property type="entry name" value="RBK1/2/STUNTED"/>
</dbReference>
<sequence length="773" mass="87257">MPKKMGTNSKAEEARARKSSTEAERKEREAREKEEQYWREAEGSKSRAAKKREEEAEKRAEAAARKAEARRLAELEEKELEKAVKKPDKKVGRVGIPVPKVTEAELRKQKEAEQAALSKKSNEVKKKQSRTAEEEEYERMVAVENRNRDDSIIEARSVEEAVAKMTVAESLPVDRHPERRLKASFKAFEEAELPILKEEKPGLTHNQYKDMIWKLWKKSPDNPLNQAKAKPVDKKHNLFRWASGLSSFMQQQISEAIESYTDRHKIDLGYKPIQGDSVTAVHVQEADADAFDPNSFHTHEDLCKSKKVDFHVKVCITDSYVSELPYQVRISYATILVLGCSLSGPSLSAINTCLKGLPPSCTLLVMDTVGRILLEGQGTSQQGSVRAAALQSSQSFSSTYTCSDKKSNITPQLQKSLTVPASSTGSSMRPTTRRALSAVNKMVEVSDSVAEKLFHKLALLEAEGSIRNFAPQELRYATNNFNSAMVIGEGGHSKVYRAKLGDGQDAAVKVLKSSHYSAVDFFREVDLFSSMKHESIVQIIGFCNNKEVQAIVYNLLKGSLRQNLRQLRWSERMKVAIGVAKALDYLHHSHNPPIIHRDVKSSNILLSHNCEPILSDFGAAMFLQQASANTKAPFDVVGTFGYLAPEYMMYGKVDEKIDVYSYGVVLLELITGKEAIQTDQEIRESLVLWARSLMCSGIWERLIDPNLVEDYNKEEMEMMMIAARLCLMHSSSRRPTMKMILRFFEKPEHWLRMQRERDDFLNGIDLQGETAQP</sequence>
<gene>
    <name evidence="8" type="ORF">ORAREDHAP_LOCUS50393</name>
</gene>
<dbReference type="SMART" id="SM00220">
    <property type="entry name" value="S_TKc"/>
    <property type="match status" value="1"/>
</dbReference>
<reference evidence="9" key="1">
    <citation type="journal article" date="2020" name="Genome Biol.">
        <title>Gamete binning: chromosome-level and haplotype-resolved genome assembly enabled by high-throughput single-cell sequencing of gamete genomes.</title>
        <authorList>
            <person name="Campoy J.A."/>
            <person name="Sun H."/>
            <person name="Goel M."/>
            <person name="Jiao W.-B."/>
            <person name="Folz-Donahue K."/>
            <person name="Wang N."/>
            <person name="Rubio M."/>
            <person name="Liu C."/>
            <person name="Kukat C."/>
            <person name="Ruiz D."/>
            <person name="Huettel B."/>
            <person name="Schneeberger K."/>
        </authorList>
    </citation>
    <scope>NUCLEOTIDE SEQUENCE [LARGE SCALE GENOMIC DNA]</scope>
    <source>
        <strain evidence="9">cv. Rojo Pasion</strain>
    </source>
</reference>
<feature type="compositionally biased region" description="Polar residues" evidence="6">
    <location>
        <begin position="413"/>
        <end position="430"/>
    </location>
</feature>
<dbReference type="Pfam" id="PF00069">
    <property type="entry name" value="Pkinase"/>
    <property type="match status" value="1"/>
</dbReference>
<dbReference type="GO" id="GO:0005524">
    <property type="term" value="F:ATP binding"/>
    <property type="evidence" value="ECO:0007669"/>
    <property type="project" value="UniProtKB-UniRule"/>
</dbReference>
<proteinExistence type="predicted"/>
<dbReference type="InterPro" id="IPR000719">
    <property type="entry name" value="Prot_kinase_dom"/>
</dbReference>
<name>A0A6J5Y9S5_PRUAR</name>
<dbReference type="InterPro" id="IPR008271">
    <property type="entry name" value="Ser/Thr_kinase_AS"/>
</dbReference>
<dbReference type="PANTHER" id="PTHR47987">
    <property type="entry name" value="OS08G0249100 PROTEIN"/>
    <property type="match status" value="1"/>
</dbReference>
<keyword evidence="2 5" id="KW-0547">Nucleotide-binding</keyword>
<dbReference type="PROSITE" id="PS00107">
    <property type="entry name" value="PROTEIN_KINASE_ATP"/>
    <property type="match status" value="1"/>
</dbReference>
<dbReference type="FunFam" id="1.10.510.10:FF:000095">
    <property type="entry name" value="protein STRUBBELIG-RECEPTOR FAMILY 8"/>
    <property type="match status" value="1"/>
</dbReference>
<evidence type="ECO:0000313" key="9">
    <source>
        <dbReference type="Proteomes" id="UP000507245"/>
    </source>
</evidence>
<dbReference type="GO" id="GO:0004672">
    <property type="term" value="F:protein kinase activity"/>
    <property type="evidence" value="ECO:0007669"/>
    <property type="project" value="InterPro"/>
</dbReference>
<dbReference type="PROSITE" id="PS00108">
    <property type="entry name" value="PROTEIN_KINASE_ST"/>
    <property type="match status" value="1"/>
</dbReference>
<feature type="compositionally biased region" description="Basic and acidic residues" evidence="6">
    <location>
        <begin position="120"/>
        <end position="140"/>
    </location>
</feature>
<feature type="compositionally biased region" description="Basic and acidic residues" evidence="6">
    <location>
        <begin position="10"/>
        <end position="67"/>
    </location>
</feature>
<dbReference type="EMBL" id="CAEKKB010000008">
    <property type="protein sequence ID" value="CAB4321262.1"/>
    <property type="molecule type" value="Genomic_DNA"/>
</dbReference>
<dbReference type="PANTHER" id="PTHR47987:SF11">
    <property type="entry name" value="RECEPTOR-LIKE CYTOSOLIC SERINE_THREONINE-PROTEIN KINASE RBK1 ISOFORM X1"/>
    <property type="match status" value="1"/>
</dbReference>
<dbReference type="Pfam" id="PF06244">
    <property type="entry name" value="Ccdc124"/>
    <property type="match status" value="1"/>
</dbReference>
<feature type="region of interest" description="Disordered" evidence="6">
    <location>
        <begin position="413"/>
        <end position="432"/>
    </location>
</feature>
<evidence type="ECO:0000256" key="5">
    <source>
        <dbReference type="PROSITE-ProRule" id="PRU10141"/>
    </source>
</evidence>
<dbReference type="InterPro" id="IPR054414">
    <property type="entry name" value="Ccdc124/Oxs1_C"/>
</dbReference>
<keyword evidence="9" id="KW-1185">Reference proteome</keyword>
<evidence type="ECO:0000256" key="4">
    <source>
        <dbReference type="ARBA" id="ARBA00022840"/>
    </source>
</evidence>
<dbReference type="PROSITE" id="PS50011">
    <property type="entry name" value="PROTEIN_KINASE_DOM"/>
    <property type="match status" value="1"/>
</dbReference>
<dbReference type="AlphaFoldDB" id="A0A6J5Y9S5"/>
<organism evidence="8 9">
    <name type="scientific">Prunus armeniaca</name>
    <name type="common">Apricot</name>
    <name type="synonym">Armeniaca vulgaris</name>
    <dbReference type="NCBI Taxonomy" id="36596"/>
    <lineage>
        <taxon>Eukaryota</taxon>
        <taxon>Viridiplantae</taxon>
        <taxon>Streptophyta</taxon>
        <taxon>Embryophyta</taxon>
        <taxon>Tracheophyta</taxon>
        <taxon>Spermatophyta</taxon>
        <taxon>Magnoliopsida</taxon>
        <taxon>eudicotyledons</taxon>
        <taxon>Gunneridae</taxon>
        <taxon>Pentapetalae</taxon>
        <taxon>rosids</taxon>
        <taxon>fabids</taxon>
        <taxon>Rosales</taxon>
        <taxon>Rosaceae</taxon>
        <taxon>Amygdaloideae</taxon>
        <taxon>Amygdaleae</taxon>
        <taxon>Prunus</taxon>
    </lineage>
</organism>
<feature type="binding site" evidence="5">
    <location>
        <position position="509"/>
    </location>
    <ligand>
        <name>ATP</name>
        <dbReference type="ChEBI" id="CHEBI:30616"/>
    </ligand>
</feature>
<keyword evidence="1" id="KW-0808">Transferase</keyword>
<accession>A0A6J5Y9S5</accession>
<dbReference type="Gene3D" id="3.30.200.20">
    <property type="entry name" value="Phosphorylase Kinase, domain 1"/>
    <property type="match status" value="1"/>
</dbReference>
<dbReference type="InterPro" id="IPR011009">
    <property type="entry name" value="Kinase-like_dom_sf"/>
</dbReference>
<dbReference type="SUPFAM" id="SSF56112">
    <property type="entry name" value="Protein kinase-like (PK-like)"/>
    <property type="match status" value="1"/>
</dbReference>